<dbReference type="WBParaSite" id="ACRNAN_scaffold890.g26111.t1">
    <property type="protein sequence ID" value="ACRNAN_scaffold890.g26111.t1"/>
    <property type="gene ID" value="ACRNAN_scaffold890.g26111"/>
</dbReference>
<evidence type="ECO:0000256" key="6">
    <source>
        <dbReference type="ARBA" id="ARBA00023136"/>
    </source>
</evidence>
<feature type="region of interest" description="Disordered" evidence="8">
    <location>
        <begin position="31"/>
        <end position="55"/>
    </location>
</feature>
<evidence type="ECO:0000313" key="12">
    <source>
        <dbReference type="WBParaSite" id="ACRNAN_scaffold890.g26111.t1"/>
    </source>
</evidence>
<comment type="subcellular location">
    <subcellularLocation>
        <location evidence="1">Cell membrane</location>
        <topology evidence="1">Multi-pass membrane protein</topology>
    </subcellularLocation>
</comment>
<reference evidence="12" key="1">
    <citation type="submission" date="2022-11" db="UniProtKB">
        <authorList>
            <consortium name="WormBaseParasite"/>
        </authorList>
    </citation>
    <scope>IDENTIFICATION</scope>
</reference>
<dbReference type="InterPro" id="IPR000731">
    <property type="entry name" value="SSD"/>
</dbReference>
<evidence type="ECO:0000256" key="2">
    <source>
        <dbReference type="ARBA" id="ARBA00005585"/>
    </source>
</evidence>
<evidence type="ECO:0000256" key="9">
    <source>
        <dbReference type="SAM" id="Phobius"/>
    </source>
</evidence>
<evidence type="ECO:0000256" key="8">
    <source>
        <dbReference type="SAM" id="MobiDB-lite"/>
    </source>
</evidence>
<feature type="transmembrane region" description="Helical" evidence="9">
    <location>
        <begin position="550"/>
        <end position="573"/>
    </location>
</feature>
<dbReference type="PANTHER" id="PTHR10796">
    <property type="entry name" value="PATCHED-RELATED"/>
    <property type="match status" value="1"/>
</dbReference>
<name>A0A914EJQ6_9BILA</name>
<dbReference type="Proteomes" id="UP000887540">
    <property type="component" value="Unplaced"/>
</dbReference>
<organism evidence="11 12">
    <name type="scientific">Acrobeloides nanus</name>
    <dbReference type="NCBI Taxonomy" id="290746"/>
    <lineage>
        <taxon>Eukaryota</taxon>
        <taxon>Metazoa</taxon>
        <taxon>Ecdysozoa</taxon>
        <taxon>Nematoda</taxon>
        <taxon>Chromadorea</taxon>
        <taxon>Rhabditida</taxon>
        <taxon>Tylenchina</taxon>
        <taxon>Cephalobomorpha</taxon>
        <taxon>Cephaloboidea</taxon>
        <taxon>Cephalobidae</taxon>
        <taxon>Acrobeloides</taxon>
    </lineage>
</organism>
<keyword evidence="5 9" id="KW-1133">Transmembrane helix</keyword>
<evidence type="ECO:0000256" key="4">
    <source>
        <dbReference type="ARBA" id="ARBA00022692"/>
    </source>
</evidence>
<dbReference type="GO" id="GO:0018996">
    <property type="term" value="P:molting cycle, collagen and cuticulin-based cuticle"/>
    <property type="evidence" value="ECO:0007669"/>
    <property type="project" value="TreeGrafter"/>
</dbReference>
<evidence type="ECO:0000259" key="10">
    <source>
        <dbReference type="PROSITE" id="PS50156"/>
    </source>
</evidence>
<feature type="transmembrane region" description="Helical" evidence="9">
    <location>
        <begin position="802"/>
        <end position="822"/>
    </location>
</feature>
<keyword evidence="3" id="KW-1003">Cell membrane</keyword>
<dbReference type="GO" id="GO:0006897">
    <property type="term" value="P:endocytosis"/>
    <property type="evidence" value="ECO:0007669"/>
    <property type="project" value="TreeGrafter"/>
</dbReference>
<comment type="similarity">
    <text evidence="2">Belongs to the patched family.</text>
</comment>
<evidence type="ECO:0000313" key="11">
    <source>
        <dbReference type="Proteomes" id="UP000887540"/>
    </source>
</evidence>
<dbReference type="AlphaFoldDB" id="A0A914EJQ6"/>
<keyword evidence="6 9" id="KW-0472">Membrane</keyword>
<feature type="domain" description="SSD" evidence="10">
    <location>
        <begin position="348"/>
        <end position="509"/>
    </location>
</feature>
<feature type="transmembrane region" description="Helical" evidence="9">
    <location>
        <begin position="918"/>
        <end position="940"/>
    </location>
</feature>
<dbReference type="Pfam" id="PF02460">
    <property type="entry name" value="Patched"/>
    <property type="match status" value="1"/>
</dbReference>
<keyword evidence="7" id="KW-0325">Glycoprotein</keyword>
<dbReference type="PROSITE" id="PS50156">
    <property type="entry name" value="SSD"/>
    <property type="match status" value="1"/>
</dbReference>
<sequence>MKQNGCDCPSPETSGSNKGLRLNLINEDSEHLVSRPSTSVERNEPHKDHGPSWSQGPKTLKFLNFCRQLALGNLFGILGRIIGTYPLAFCIAALILATSSMGLYKMKLQDRVRDGYTPSTSPSRYETDVFREFLGSDGDPIMTTVLFRAKDGSSMHRLEYLEEVVRIHRFIRYNLSFEYVDGENKSPPERVRFADICGLFCDSNVAIDYFTDALRDESERTKAGKSRSSSTNLSYPIALLSGYELHLERNFYGVKQEDDLDYKADLYNSSSKDEDPNLVTPIRYIKAVVMVFRGDITRKGDEQKMAQWEMTLYKYSRENFTSDRLEFLMLGSEIVDYEMNQDAQKTVPYFAIGFSAMLLFVFTTVIFSSLFYGVFDSIKFLLAFATTLCPVLAITSTFGILAIVQMRTNTIMLIMPFLIMGIGVNDAFLMIHSWHRTSKQGIPVDVRLGLVLEDVGPSITITTLTNVITFSIGSLTPTPEIQLFCIATATALGFAYIYSLVLFVPVMYLASVYENRNVHSLAAELPKKQEKSDFFSKTTRIYSKILQHKFFTYSLLIGVLVYWYFAILGTLTIKSKLDTEKILPRDTPIRTPHEVIMRLVWNEYYPVTVFVNNPLDIRRADKLDRLYSMLAEFEEMKLCRGKEFTNIWLRDYIKYCKEHEFDFDFYSDDGAAATTKAAPFSETGLNYKRLKEFLSSPFYKHYNSFLRLVNTSSELDAPVSKFMFVITFHNTSSNWDQRIQLMQDWRAIADKYSDLNVTVWETNGMFVDQMLSLKRLTLTTCLLTLGCMAVVCGVFIQNPLSVLTATAAILSISLGVIGYLSWWHLDLDPATMCAVLMSIGMSVDFTAHVAYHFQLAEQSEIREGKIFRAQLLSQNDKLEHTLKSVAWPMTQAGISTVISILPLICLQNYIPLVFVKTISLVVIWGLFHGLVLLPAFLVVMPKKWLEANCYRMIFDKATASAMNELDSNEPEETKSALIISHDKDLENEFSLGTLSRLDKSDDQTH</sequence>
<dbReference type="FunFam" id="1.20.1640.10:FF:000013">
    <property type="entry name" value="PaTched Related family"/>
    <property type="match status" value="1"/>
</dbReference>
<feature type="transmembrane region" description="Helical" evidence="9">
    <location>
        <begin position="483"/>
        <end position="510"/>
    </location>
</feature>
<dbReference type="Pfam" id="PF02355">
    <property type="entry name" value="SecD_SecF_C"/>
    <property type="match status" value="1"/>
</dbReference>
<keyword evidence="4 9" id="KW-0812">Transmembrane</keyword>
<evidence type="ECO:0000256" key="5">
    <source>
        <dbReference type="ARBA" id="ARBA00022989"/>
    </source>
</evidence>
<dbReference type="InterPro" id="IPR003392">
    <property type="entry name" value="PTHD_SSD"/>
</dbReference>
<proteinExistence type="inferred from homology"/>
<accession>A0A914EJQ6</accession>
<dbReference type="SUPFAM" id="SSF82866">
    <property type="entry name" value="Multidrug efflux transporter AcrB transmembrane domain"/>
    <property type="match status" value="2"/>
</dbReference>
<feature type="transmembrane region" description="Helical" evidence="9">
    <location>
        <begin position="82"/>
        <end position="104"/>
    </location>
</feature>
<dbReference type="Gene3D" id="1.20.1640.10">
    <property type="entry name" value="Multidrug efflux transporter AcrB transmembrane domain"/>
    <property type="match status" value="2"/>
</dbReference>
<feature type="transmembrane region" description="Helical" evidence="9">
    <location>
        <begin position="349"/>
        <end position="374"/>
    </location>
</feature>
<dbReference type="InterPro" id="IPR048634">
    <property type="entry name" value="SecD_SecF_C"/>
</dbReference>
<feature type="transmembrane region" description="Helical" evidence="9">
    <location>
        <begin position="380"/>
        <end position="404"/>
    </location>
</feature>
<feature type="transmembrane region" description="Helical" evidence="9">
    <location>
        <begin position="411"/>
        <end position="435"/>
    </location>
</feature>
<evidence type="ECO:0000256" key="7">
    <source>
        <dbReference type="ARBA" id="ARBA00023180"/>
    </source>
</evidence>
<keyword evidence="11" id="KW-1185">Reference proteome</keyword>
<dbReference type="PANTHER" id="PTHR10796:SF90">
    <property type="entry name" value="SSD DOMAIN-CONTAINING PROTEIN"/>
    <property type="match status" value="1"/>
</dbReference>
<feature type="compositionally biased region" description="Basic and acidic residues" evidence="8">
    <location>
        <begin position="41"/>
        <end position="50"/>
    </location>
</feature>
<dbReference type="GO" id="GO:0030659">
    <property type="term" value="C:cytoplasmic vesicle membrane"/>
    <property type="evidence" value="ECO:0007669"/>
    <property type="project" value="TreeGrafter"/>
</dbReference>
<protein>
    <submittedName>
        <fullName evidence="12">SSD domain-containing protein</fullName>
    </submittedName>
</protein>
<feature type="transmembrane region" description="Helical" evidence="9">
    <location>
        <begin position="776"/>
        <end position="796"/>
    </location>
</feature>
<dbReference type="GO" id="GO:0005886">
    <property type="term" value="C:plasma membrane"/>
    <property type="evidence" value="ECO:0007669"/>
    <property type="project" value="UniProtKB-SubCell"/>
</dbReference>
<dbReference type="InterPro" id="IPR051697">
    <property type="entry name" value="Patched_domain-protein"/>
</dbReference>
<feature type="transmembrane region" description="Helical" evidence="9">
    <location>
        <begin position="885"/>
        <end position="906"/>
    </location>
</feature>
<evidence type="ECO:0000256" key="1">
    <source>
        <dbReference type="ARBA" id="ARBA00004651"/>
    </source>
</evidence>
<evidence type="ECO:0000256" key="3">
    <source>
        <dbReference type="ARBA" id="ARBA00022475"/>
    </source>
</evidence>